<dbReference type="AlphaFoldDB" id="A0AAF3FB20"/>
<evidence type="ECO:0000313" key="2">
    <source>
        <dbReference type="WBParaSite" id="MBELARI_LOCUS4092"/>
    </source>
</evidence>
<protein>
    <submittedName>
        <fullName evidence="2">Uncharacterized protein</fullName>
    </submittedName>
</protein>
<dbReference type="WBParaSite" id="MBELARI_LOCUS4092">
    <property type="protein sequence ID" value="MBELARI_LOCUS4092"/>
    <property type="gene ID" value="MBELARI_LOCUS4092"/>
</dbReference>
<name>A0AAF3FB20_9BILA</name>
<keyword evidence="1" id="KW-1185">Reference proteome</keyword>
<reference evidence="2" key="1">
    <citation type="submission" date="2024-02" db="UniProtKB">
        <authorList>
            <consortium name="WormBaseParasite"/>
        </authorList>
    </citation>
    <scope>IDENTIFICATION</scope>
</reference>
<evidence type="ECO:0000313" key="1">
    <source>
        <dbReference type="Proteomes" id="UP000887575"/>
    </source>
</evidence>
<organism evidence="1 2">
    <name type="scientific">Mesorhabditis belari</name>
    <dbReference type="NCBI Taxonomy" id="2138241"/>
    <lineage>
        <taxon>Eukaryota</taxon>
        <taxon>Metazoa</taxon>
        <taxon>Ecdysozoa</taxon>
        <taxon>Nematoda</taxon>
        <taxon>Chromadorea</taxon>
        <taxon>Rhabditida</taxon>
        <taxon>Rhabditina</taxon>
        <taxon>Rhabditomorpha</taxon>
        <taxon>Rhabditoidea</taxon>
        <taxon>Rhabditidae</taxon>
        <taxon>Mesorhabditinae</taxon>
        <taxon>Mesorhabditis</taxon>
    </lineage>
</organism>
<dbReference type="Proteomes" id="UP000887575">
    <property type="component" value="Unassembled WGS sequence"/>
</dbReference>
<proteinExistence type="predicted"/>
<accession>A0AAF3FB20</accession>
<sequence>MKVILPLVLKKFWQLHGEKRDSQKDGFRSPIVEARKTYEIIGVSTSEREAIPVEQISFVESTNAPPLKQQTRGEEIEEEELKLAETNGQLNIV</sequence>